<evidence type="ECO:0000259" key="2">
    <source>
        <dbReference type="Pfam" id="PF07859"/>
    </source>
</evidence>
<dbReference type="SUPFAM" id="SSF53474">
    <property type="entry name" value="alpha/beta-Hydrolases"/>
    <property type="match status" value="1"/>
</dbReference>
<sequence>MADYTQYGGPSKEWLAIADSLPQVSPDAPRSQRRRLLNEMREKAAAEGMKILGPQVKMHDYSIPTCDGSSIEARSYRPVSVDSSKALPVYYHLHGGGWFFGTLASEDATCARIAINTQVVVFNVNYRHTPEHVYPTAWEDVEDAFEWLHDHIQDIGGDAKQVVMGGVSAGAQLTASFVLGKHLGKVSSAERPSPVGQILMIPNLVNMHCYEPLKAKLKSPSLSSYEQNKDAAIMPMPVVQFFMNQLKIDGPQADDLRLNPILASEDQVKGLPPTVFGIAGWDILRDEGLFWAETLATLSVPTDVHLFPGLPHGFRRAGDKLAASERWDKVMENGITWALSNPAASGKFDIQVE</sequence>
<dbReference type="Pfam" id="PF07859">
    <property type="entry name" value="Abhydrolase_3"/>
    <property type="match status" value="1"/>
</dbReference>
<feature type="domain" description="Alpha/beta hydrolase fold-3" evidence="2">
    <location>
        <begin position="92"/>
        <end position="314"/>
    </location>
</feature>
<name>W3WNE1_PESFW</name>
<dbReference type="PANTHER" id="PTHR48081:SF8">
    <property type="entry name" value="ALPHA_BETA HYDROLASE FOLD-3 DOMAIN-CONTAINING PROTEIN-RELATED"/>
    <property type="match status" value="1"/>
</dbReference>
<dbReference type="PANTHER" id="PTHR48081">
    <property type="entry name" value="AB HYDROLASE SUPERFAMILY PROTEIN C4A8.06C"/>
    <property type="match status" value="1"/>
</dbReference>
<reference evidence="4" key="1">
    <citation type="journal article" date="2015" name="BMC Genomics">
        <title>Genomic and transcriptomic analysis of the endophytic fungus Pestalotiopsis fici reveals its lifestyle and high potential for synthesis of natural products.</title>
        <authorList>
            <person name="Wang X."/>
            <person name="Zhang X."/>
            <person name="Liu L."/>
            <person name="Xiang M."/>
            <person name="Wang W."/>
            <person name="Sun X."/>
            <person name="Che Y."/>
            <person name="Guo L."/>
            <person name="Liu G."/>
            <person name="Guo L."/>
            <person name="Wang C."/>
            <person name="Yin W.B."/>
            <person name="Stadler M."/>
            <person name="Zhang X."/>
            <person name="Liu X."/>
        </authorList>
    </citation>
    <scope>NUCLEOTIDE SEQUENCE [LARGE SCALE GENOMIC DNA]</scope>
    <source>
        <strain evidence="4">W106-1 / CGMCC3.15140</strain>
    </source>
</reference>
<evidence type="ECO:0000313" key="4">
    <source>
        <dbReference type="Proteomes" id="UP000030651"/>
    </source>
</evidence>
<keyword evidence="4" id="KW-1185">Reference proteome</keyword>
<dbReference type="Proteomes" id="UP000030651">
    <property type="component" value="Unassembled WGS sequence"/>
</dbReference>
<dbReference type="Gene3D" id="3.40.50.1820">
    <property type="entry name" value="alpha/beta hydrolase"/>
    <property type="match status" value="1"/>
</dbReference>
<dbReference type="RefSeq" id="XP_007839146.1">
    <property type="nucleotide sequence ID" value="XM_007840955.1"/>
</dbReference>
<dbReference type="InterPro" id="IPR029058">
    <property type="entry name" value="AB_hydrolase_fold"/>
</dbReference>
<dbReference type="EMBL" id="KI912118">
    <property type="protein sequence ID" value="ETS75430.1"/>
    <property type="molecule type" value="Genomic_DNA"/>
</dbReference>
<evidence type="ECO:0000313" key="3">
    <source>
        <dbReference type="EMBL" id="ETS75430.1"/>
    </source>
</evidence>
<accession>W3WNE1</accession>
<dbReference type="eggNOG" id="KOG1515">
    <property type="taxonomic scope" value="Eukaryota"/>
</dbReference>
<dbReference type="InterPro" id="IPR013094">
    <property type="entry name" value="AB_hydrolase_3"/>
</dbReference>
<dbReference type="KEGG" id="pfy:PFICI_12374"/>
<gene>
    <name evidence="3" type="ORF">PFICI_12374</name>
</gene>
<organism evidence="3 4">
    <name type="scientific">Pestalotiopsis fici (strain W106-1 / CGMCC3.15140)</name>
    <dbReference type="NCBI Taxonomy" id="1229662"/>
    <lineage>
        <taxon>Eukaryota</taxon>
        <taxon>Fungi</taxon>
        <taxon>Dikarya</taxon>
        <taxon>Ascomycota</taxon>
        <taxon>Pezizomycotina</taxon>
        <taxon>Sordariomycetes</taxon>
        <taxon>Xylariomycetidae</taxon>
        <taxon>Amphisphaeriales</taxon>
        <taxon>Sporocadaceae</taxon>
        <taxon>Pestalotiopsis</taxon>
    </lineage>
</organism>
<dbReference type="InterPro" id="IPR050300">
    <property type="entry name" value="GDXG_lipolytic_enzyme"/>
</dbReference>
<dbReference type="AlphaFoldDB" id="W3WNE1"/>
<proteinExistence type="predicted"/>
<protein>
    <recommendedName>
        <fullName evidence="2">Alpha/beta hydrolase fold-3 domain-containing protein</fullName>
    </recommendedName>
</protein>
<dbReference type="OrthoDB" id="408631at2759"/>
<evidence type="ECO:0000256" key="1">
    <source>
        <dbReference type="ARBA" id="ARBA00022801"/>
    </source>
</evidence>
<dbReference type="GO" id="GO:0016787">
    <property type="term" value="F:hydrolase activity"/>
    <property type="evidence" value="ECO:0007669"/>
    <property type="project" value="UniProtKB-KW"/>
</dbReference>
<dbReference type="GeneID" id="19277387"/>
<keyword evidence="1" id="KW-0378">Hydrolase</keyword>
<dbReference type="InParanoid" id="W3WNE1"/>
<dbReference type="OMA" id="HTFPTAW"/>
<dbReference type="HOGENOM" id="CLU_012494_6_3_1"/>